<accession>A0A7S2ZDE4</accession>
<dbReference type="InterPro" id="IPR042099">
    <property type="entry name" value="ANL_N_sf"/>
</dbReference>
<evidence type="ECO:0000313" key="3">
    <source>
        <dbReference type="EMBL" id="CAE0035338.1"/>
    </source>
</evidence>
<reference evidence="4" key="1">
    <citation type="submission" date="2021-01" db="EMBL/GenBank/DDBJ databases">
        <authorList>
            <person name="Corre E."/>
            <person name="Pelletier E."/>
            <person name="Niang G."/>
            <person name="Scheremetjew M."/>
            <person name="Finn R."/>
            <person name="Kale V."/>
            <person name="Holt S."/>
            <person name="Cochrane G."/>
            <person name="Meng A."/>
            <person name="Brown T."/>
            <person name="Cohen L."/>
        </authorList>
    </citation>
    <scope>NUCLEOTIDE SEQUENCE</scope>
    <source>
        <strain evidence="4">CCMP 769</strain>
    </source>
</reference>
<evidence type="ECO:0000313" key="2">
    <source>
        <dbReference type="EMBL" id="CAE0035337.1"/>
    </source>
</evidence>
<organism evidence="4">
    <name type="scientific">Rhodosorus marinus</name>
    <dbReference type="NCBI Taxonomy" id="101924"/>
    <lineage>
        <taxon>Eukaryota</taxon>
        <taxon>Rhodophyta</taxon>
        <taxon>Stylonematophyceae</taxon>
        <taxon>Stylonematales</taxon>
        <taxon>Stylonemataceae</taxon>
        <taxon>Rhodosorus</taxon>
    </lineage>
</organism>
<evidence type="ECO:0000313" key="1">
    <source>
        <dbReference type="EMBL" id="CAE0035336.1"/>
    </source>
</evidence>
<proteinExistence type="predicted"/>
<protein>
    <submittedName>
        <fullName evidence="4">Uncharacterized protein</fullName>
    </submittedName>
</protein>
<dbReference type="AlphaFoldDB" id="A0A7S2ZDE4"/>
<sequence length="102" mass="11035">MLRDIVDKVLNTSAKVPSFDSTPCHQFRLVVVLPAAAIIVAYGMTETASSVTFTDVTSRDHDDSRDVGEPPAHVQLLIVYGKESRNQDQGATSEIAAKGLYT</sequence>
<dbReference type="EMBL" id="HBHW01004486">
    <property type="protein sequence ID" value="CAE0035336.1"/>
    <property type="molecule type" value="Transcribed_RNA"/>
</dbReference>
<name>A0A7S2ZDE4_9RHOD</name>
<gene>
    <name evidence="1" type="ORF">RMAR00112_LOCUS3282</name>
    <name evidence="2" type="ORF">RMAR00112_LOCUS3283</name>
    <name evidence="3" type="ORF">RMAR00112_LOCUS3284</name>
    <name evidence="4" type="ORF">RMAR00112_LOCUS3285</name>
</gene>
<dbReference type="SUPFAM" id="SSF56801">
    <property type="entry name" value="Acetyl-CoA synthetase-like"/>
    <property type="match status" value="1"/>
</dbReference>
<evidence type="ECO:0000313" key="4">
    <source>
        <dbReference type="EMBL" id="CAE0035339.1"/>
    </source>
</evidence>
<dbReference type="Gene3D" id="3.40.50.12780">
    <property type="entry name" value="N-terminal domain of ligase-like"/>
    <property type="match status" value="1"/>
</dbReference>
<dbReference type="EMBL" id="HBHW01004488">
    <property type="protein sequence ID" value="CAE0035338.1"/>
    <property type="molecule type" value="Transcribed_RNA"/>
</dbReference>
<dbReference type="EMBL" id="HBHW01004487">
    <property type="protein sequence ID" value="CAE0035337.1"/>
    <property type="molecule type" value="Transcribed_RNA"/>
</dbReference>
<dbReference type="EMBL" id="HBHW01004489">
    <property type="protein sequence ID" value="CAE0035339.1"/>
    <property type="molecule type" value="Transcribed_RNA"/>
</dbReference>